<organism evidence="2 3">
    <name type="scientific">Stylosanthes scabra</name>
    <dbReference type="NCBI Taxonomy" id="79078"/>
    <lineage>
        <taxon>Eukaryota</taxon>
        <taxon>Viridiplantae</taxon>
        <taxon>Streptophyta</taxon>
        <taxon>Embryophyta</taxon>
        <taxon>Tracheophyta</taxon>
        <taxon>Spermatophyta</taxon>
        <taxon>Magnoliopsida</taxon>
        <taxon>eudicotyledons</taxon>
        <taxon>Gunneridae</taxon>
        <taxon>Pentapetalae</taxon>
        <taxon>rosids</taxon>
        <taxon>fabids</taxon>
        <taxon>Fabales</taxon>
        <taxon>Fabaceae</taxon>
        <taxon>Papilionoideae</taxon>
        <taxon>50 kb inversion clade</taxon>
        <taxon>dalbergioids sensu lato</taxon>
        <taxon>Dalbergieae</taxon>
        <taxon>Pterocarpus clade</taxon>
        <taxon>Stylosanthes</taxon>
    </lineage>
</organism>
<feature type="compositionally biased region" description="Basic and acidic residues" evidence="1">
    <location>
        <begin position="1"/>
        <end position="11"/>
    </location>
</feature>
<proteinExistence type="predicted"/>
<evidence type="ECO:0000313" key="3">
    <source>
        <dbReference type="Proteomes" id="UP001341840"/>
    </source>
</evidence>
<gene>
    <name evidence="2" type="ORF">PIB30_103689</name>
</gene>
<comment type="caution">
    <text evidence="2">The sequence shown here is derived from an EMBL/GenBank/DDBJ whole genome shotgun (WGS) entry which is preliminary data.</text>
</comment>
<accession>A0ABU6QYE1</accession>
<name>A0ABU6QYE1_9FABA</name>
<reference evidence="2 3" key="1">
    <citation type="journal article" date="2023" name="Plants (Basel)">
        <title>Bridging the Gap: Combining Genomics and Transcriptomics Approaches to Understand Stylosanthes scabra, an Orphan Legume from the Brazilian Caatinga.</title>
        <authorList>
            <person name="Ferreira-Neto J.R.C."/>
            <person name="da Silva M.D."/>
            <person name="Binneck E."/>
            <person name="de Melo N.F."/>
            <person name="da Silva R.H."/>
            <person name="de Melo A.L.T.M."/>
            <person name="Pandolfi V."/>
            <person name="Bustamante F.O."/>
            <person name="Brasileiro-Vidal A.C."/>
            <person name="Benko-Iseppon A.M."/>
        </authorList>
    </citation>
    <scope>NUCLEOTIDE SEQUENCE [LARGE SCALE GENOMIC DNA]</scope>
    <source>
        <tissue evidence="2">Leaves</tissue>
    </source>
</reference>
<feature type="non-terminal residue" evidence="2">
    <location>
        <position position="1"/>
    </location>
</feature>
<keyword evidence="3" id="KW-1185">Reference proteome</keyword>
<dbReference type="EMBL" id="JASCZI010003421">
    <property type="protein sequence ID" value="MED6116810.1"/>
    <property type="molecule type" value="Genomic_DNA"/>
</dbReference>
<dbReference type="Proteomes" id="UP001341840">
    <property type="component" value="Unassembled WGS sequence"/>
</dbReference>
<feature type="compositionally biased region" description="Basic and acidic residues" evidence="1">
    <location>
        <begin position="47"/>
        <end position="70"/>
    </location>
</feature>
<evidence type="ECO:0000256" key="1">
    <source>
        <dbReference type="SAM" id="MobiDB-lite"/>
    </source>
</evidence>
<protein>
    <submittedName>
        <fullName evidence="2">Uncharacterized protein</fullName>
    </submittedName>
</protein>
<sequence length="157" mass="17613">ERERELHRRTDTAAPSRSSAVDAPSLHSPPIYLFIPQPPSISSSRTTVEEQTERERASSTDRHRRSLTEQRRRRSVAIVRAFTADLLAPSPATVNLVFKDRVEEQVPSVCSGLPGSSTVLFRWPCSPIFVPSSDHVLPVTISSSTERQRRRSSHCLL</sequence>
<feature type="region of interest" description="Disordered" evidence="1">
    <location>
        <begin position="1"/>
        <end position="72"/>
    </location>
</feature>
<evidence type="ECO:0000313" key="2">
    <source>
        <dbReference type="EMBL" id="MED6116810.1"/>
    </source>
</evidence>